<protein>
    <submittedName>
        <fullName evidence="1">Uncharacterized protein</fullName>
    </submittedName>
</protein>
<reference evidence="1 2" key="1">
    <citation type="submission" date="2016-08" db="EMBL/GenBank/DDBJ databases">
        <title>Complete genome sequence of Streptomyces agglomeratus strain 6-3-2, a novel anti-MRSA actinomycete isolated from Wuli of Tebit, China.</title>
        <authorList>
            <person name="Chen X."/>
        </authorList>
    </citation>
    <scope>NUCLEOTIDE SEQUENCE [LARGE SCALE GENOMIC DNA]</scope>
    <source>
        <strain evidence="1 2">6-3-2</strain>
    </source>
</reference>
<keyword evidence="2" id="KW-1185">Reference proteome</keyword>
<comment type="caution">
    <text evidence="1">The sequence shown here is derived from an EMBL/GenBank/DDBJ whole genome shotgun (WGS) entry which is preliminary data.</text>
</comment>
<dbReference type="RefSeq" id="WP_069935041.1">
    <property type="nucleotide sequence ID" value="NZ_MEHJ01000001.1"/>
</dbReference>
<organism evidence="1 2">
    <name type="scientific">Streptomyces agglomeratus</name>
    <dbReference type="NCBI Taxonomy" id="285458"/>
    <lineage>
        <taxon>Bacteria</taxon>
        <taxon>Bacillati</taxon>
        <taxon>Actinomycetota</taxon>
        <taxon>Actinomycetes</taxon>
        <taxon>Kitasatosporales</taxon>
        <taxon>Streptomycetaceae</taxon>
        <taxon>Streptomyces</taxon>
    </lineage>
</organism>
<evidence type="ECO:0000313" key="2">
    <source>
        <dbReference type="Proteomes" id="UP000095759"/>
    </source>
</evidence>
<dbReference type="OrthoDB" id="9898394at2"/>
<dbReference type="EMBL" id="MEHJ01000001">
    <property type="protein sequence ID" value="OEJ24314.1"/>
    <property type="molecule type" value="Genomic_DNA"/>
</dbReference>
<sequence length="179" mass="19879">MEIKIEVPEVTLNTVVGDIVRVDGDGEEYIDGQMTVADKVAQLIKAAVVKNPEYTALRERVTEIRNQEIREAVKPLIREALERPIRRTNSFGERVGNETTLAELIMDEAKKTFTEVKDSYRCNKPFITEVVAAEVQKAFRADIQEQVQKARAAVAAQLGSTMTEEVMKVAMAALAKGGK</sequence>
<accession>A0A1E5P4P5</accession>
<gene>
    <name evidence="1" type="ORF">AS594_07225</name>
</gene>
<name>A0A1E5P4P5_9ACTN</name>
<proteinExistence type="predicted"/>
<evidence type="ECO:0000313" key="1">
    <source>
        <dbReference type="EMBL" id="OEJ24314.1"/>
    </source>
</evidence>
<dbReference type="AlphaFoldDB" id="A0A1E5P4P5"/>
<dbReference type="Proteomes" id="UP000095759">
    <property type="component" value="Unassembled WGS sequence"/>
</dbReference>